<feature type="compositionally biased region" description="Acidic residues" evidence="1">
    <location>
        <begin position="62"/>
        <end position="71"/>
    </location>
</feature>
<evidence type="ECO:0008006" key="4">
    <source>
        <dbReference type="Google" id="ProtNLM"/>
    </source>
</evidence>
<proteinExistence type="predicted"/>
<organism evidence="2 3">
    <name type="scientific">Streptomyces zhaozhouensis</name>
    <dbReference type="NCBI Taxonomy" id="1300267"/>
    <lineage>
        <taxon>Bacteria</taxon>
        <taxon>Bacillati</taxon>
        <taxon>Actinomycetota</taxon>
        <taxon>Actinomycetes</taxon>
        <taxon>Kitasatosporales</taxon>
        <taxon>Streptomycetaceae</taxon>
        <taxon>Streptomyces</taxon>
    </lineage>
</organism>
<sequence>MNLGTRGSGHRRAAGSARVFRSGAAMLGVLALDVALTACGGDDGAQSEETETQSASGKTPTDDEAGADASDDASGPPDVSEELPLVANYSGEGGAPSAEPEAIGLSEFSAVRGLEWERWDGERAVGNGLLSGIWCSPDCTDTPFETAITLSDPEEVDGQLYFTTFVLDSQEAENYRPGGLEVEFEVEDLSGERPLATG</sequence>
<accession>A0A286DVC4</accession>
<gene>
    <name evidence="2" type="ORF">SAMN06297387_106150</name>
</gene>
<dbReference type="EMBL" id="OCNE01000006">
    <property type="protein sequence ID" value="SOD62573.1"/>
    <property type="molecule type" value="Genomic_DNA"/>
</dbReference>
<evidence type="ECO:0000313" key="3">
    <source>
        <dbReference type="Proteomes" id="UP000219072"/>
    </source>
</evidence>
<dbReference type="AlphaFoldDB" id="A0A286DVC4"/>
<name>A0A286DVC4_9ACTN</name>
<keyword evidence="3" id="KW-1185">Reference proteome</keyword>
<feature type="region of interest" description="Disordered" evidence="1">
    <location>
        <begin position="42"/>
        <end position="101"/>
    </location>
</feature>
<reference evidence="2 3" key="1">
    <citation type="submission" date="2017-09" db="EMBL/GenBank/DDBJ databases">
        <authorList>
            <person name="Ehlers B."/>
            <person name="Leendertz F.H."/>
        </authorList>
    </citation>
    <scope>NUCLEOTIDE SEQUENCE [LARGE SCALE GENOMIC DNA]</scope>
    <source>
        <strain evidence="2 3">CGMCC 4.7095</strain>
    </source>
</reference>
<dbReference type="Proteomes" id="UP000219072">
    <property type="component" value="Unassembled WGS sequence"/>
</dbReference>
<protein>
    <recommendedName>
        <fullName evidence="4">Lipoprotein</fullName>
    </recommendedName>
</protein>
<evidence type="ECO:0000256" key="1">
    <source>
        <dbReference type="SAM" id="MobiDB-lite"/>
    </source>
</evidence>
<evidence type="ECO:0000313" key="2">
    <source>
        <dbReference type="EMBL" id="SOD62573.1"/>
    </source>
</evidence>